<dbReference type="RefSeq" id="WP_012940765.1">
    <property type="nucleotide sequence ID" value="NC_013741.1"/>
</dbReference>
<dbReference type="KEGG" id="apo:Arcpr_1380"/>
<accession>D2RE85</accession>
<dbReference type="STRING" id="572546.Arcpr_1380"/>
<dbReference type="GeneID" id="8740067"/>
<evidence type="ECO:0000313" key="2">
    <source>
        <dbReference type="Proteomes" id="UP000001901"/>
    </source>
</evidence>
<dbReference type="AlphaFoldDB" id="D2RE85"/>
<dbReference type="EMBL" id="CP001857">
    <property type="protein sequence ID" value="ADB58429.1"/>
    <property type="molecule type" value="Genomic_DNA"/>
</dbReference>
<dbReference type="Proteomes" id="UP000001901">
    <property type="component" value="Chromosome"/>
</dbReference>
<dbReference type="OrthoDB" id="380428at2157"/>
<reference evidence="1 2" key="1">
    <citation type="journal article" date="2010" name="Stand. Genomic Sci.">
        <title>Complete genome sequence of Archaeoglobus profundus type strain (AV18).</title>
        <authorList>
            <person name="von Jan M."/>
            <person name="Lapidus A."/>
            <person name="Del Rio T.G."/>
            <person name="Copeland A."/>
            <person name="Tice H."/>
            <person name="Cheng J.F."/>
            <person name="Lucas S."/>
            <person name="Chen F."/>
            <person name="Nolan M."/>
            <person name="Goodwin L."/>
            <person name="Han C."/>
            <person name="Pitluck S."/>
            <person name="Liolios K."/>
            <person name="Ivanova N."/>
            <person name="Mavromatis K."/>
            <person name="Ovchinnikova G."/>
            <person name="Chertkov O."/>
            <person name="Pati A."/>
            <person name="Chen A."/>
            <person name="Palaniappan K."/>
            <person name="Land M."/>
            <person name="Hauser L."/>
            <person name="Chang Y.J."/>
            <person name="Jeffries C.D."/>
            <person name="Saunders E."/>
            <person name="Brettin T."/>
            <person name="Detter J.C."/>
            <person name="Chain P."/>
            <person name="Eichinger K."/>
            <person name="Huber H."/>
            <person name="Spring S."/>
            <person name="Rohde M."/>
            <person name="Goker M."/>
            <person name="Wirth R."/>
            <person name="Woyke T."/>
            <person name="Bristow J."/>
            <person name="Eisen J.A."/>
            <person name="Markowitz V."/>
            <person name="Hugenholtz P."/>
            <person name="Kyrpides N.C."/>
            <person name="Klenk H.P."/>
        </authorList>
    </citation>
    <scope>NUCLEOTIDE SEQUENCE [LARGE SCALE GENOMIC DNA]</scope>
    <source>
        <strain evidence="2">DSM 5631 / JCM 9629 / NBRC 100127 / Av18</strain>
    </source>
</reference>
<sequence length="205" mass="23472">MDIIKTVFKLAEGGDRILMLFPDMYSFLGIARWISENYGDLFWILWTDAAVERINHFGKKYGFPISGDAIALFTTKKCEYINVVDHLNTQSDVSAFMRALNVDKKIVISFGMDFLKIYGYDVNKAIEALIGFSGDNLFITTLFTRELADKLQPFHDFYVEISESKDTYISYRMYKASLKFSIKGGVAVISNTFVLDRRVGYDEGF</sequence>
<dbReference type="eggNOG" id="arCOG12217">
    <property type="taxonomic scope" value="Archaea"/>
</dbReference>
<name>D2RE85_ARCPA</name>
<proteinExistence type="predicted"/>
<protein>
    <submittedName>
        <fullName evidence="1">Uncharacterized protein</fullName>
    </submittedName>
</protein>
<gene>
    <name evidence="1" type="ordered locus">Arcpr_1380</name>
</gene>
<dbReference type="HOGENOM" id="CLU_1393515_0_0_2"/>
<evidence type="ECO:0000313" key="1">
    <source>
        <dbReference type="EMBL" id="ADB58429.1"/>
    </source>
</evidence>
<keyword evidence="2" id="KW-1185">Reference proteome</keyword>
<dbReference type="PaxDb" id="572546-Arcpr_1380"/>
<organism evidence="1 2">
    <name type="scientific">Archaeoglobus profundus (strain DSM 5631 / JCM 9629 / NBRC 100127 / Av18)</name>
    <dbReference type="NCBI Taxonomy" id="572546"/>
    <lineage>
        <taxon>Archaea</taxon>
        <taxon>Methanobacteriati</taxon>
        <taxon>Methanobacteriota</taxon>
        <taxon>Archaeoglobi</taxon>
        <taxon>Archaeoglobales</taxon>
        <taxon>Archaeoglobaceae</taxon>
        <taxon>Archaeoglobus</taxon>
    </lineage>
</organism>